<dbReference type="EMBL" id="JACHJS010000001">
    <property type="protein sequence ID" value="MBB4965746.1"/>
    <property type="molecule type" value="Genomic_DNA"/>
</dbReference>
<keyword evidence="1" id="KW-0805">Transcription regulation</keyword>
<dbReference type="GO" id="GO:0003677">
    <property type="term" value="F:DNA binding"/>
    <property type="evidence" value="ECO:0007669"/>
    <property type="project" value="UniProtKB-KW"/>
</dbReference>
<sequence length="148" mass="16486">MTTQRDLDRADWHRLHALHDRVEAALERSLQRRFRFGLSEFGALCALAASPTGELRMQDLTDTVGLNQSSVSRLVARLEQAGLCTRVLCETDRRGVYTVITDEGRRVHDQAAPVHDDTLAEIYLKLTEDPDLGPVLDAVRSASTTSAR</sequence>
<dbReference type="SUPFAM" id="SSF46785">
    <property type="entry name" value="Winged helix' DNA-binding domain"/>
    <property type="match status" value="1"/>
</dbReference>
<dbReference type="RefSeq" id="WP_184669405.1">
    <property type="nucleotide sequence ID" value="NZ_BAABAI010000038.1"/>
</dbReference>
<evidence type="ECO:0000256" key="1">
    <source>
        <dbReference type="ARBA" id="ARBA00023015"/>
    </source>
</evidence>
<dbReference type="PANTHER" id="PTHR33164">
    <property type="entry name" value="TRANSCRIPTIONAL REGULATOR, MARR FAMILY"/>
    <property type="match status" value="1"/>
</dbReference>
<dbReference type="GO" id="GO:0006950">
    <property type="term" value="P:response to stress"/>
    <property type="evidence" value="ECO:0007669"/>
    <property type="project" value="TreeGrafter"/>
</dbReference>
<comment type="caution">
    <text evidence="5">The sequence shown here is derived from an EMBL/GenBank/DDBJ whole genome shotgun (WGS) entry which is preliminary data.</text>
</comment>
<proteinExistence type="predicted"/>
<evidence type="ECO:0000313" key="5">
    <source>
        <dbReference type="EMBL" id="MBB4965746.1"/>
    </source>
</evidence>
<reference evidence="5 6" key="1">
    <citation type="submission" date="2020-08" db="EMBL/GenBank/DDBJ databases">
        <title>Sequencing the genomes of 1000 actinobacteria strains.</title>
        <authorList>
            <person name="Klenk H.-P."/>
        </authorList>
    </citation>
    <scope>NUCLEOTIDE SEQUENCE [LARGE SCALE GENOMIC DNA]</scope>
    <source>
        <strain evidence="5 6">DSM 45084</strain>
    </source>
</reference>
<dbReference type="InterPro" id="IPR023187">
    <property type="entry name" value="Tscrpt_reg_MarR-type_CS"/>
</dbReference>
<feature type="domain" description="HTH marR-type" evidence="4">
    <location>
        <begin position="1"/>
        <end position="144"/>
    </location>
</feature>
<keyword evidence="3" id="KW-0804">Transcription</keyword>
<protein>
    <submittedName>
        <fullName evidence="5">DNA-binding MarR family transcriptional regulator</fullName>
    </submittedName>
</protein>
<evidence type="ECO:0000313" key="6">
    <source>
        <dbReference type="Proteomes" id="UP000542674"/>
    </source>
</evidence>
<evidence type="ECO:0000256" key="2">
    <source>
        <dbReference type="ARBA" id="ARBA00023125"/>
    </source>
</evidence>
<dbReference type="InterPro" id="IPR000835">
    <property type="entry name" value="HTH_MarR-typ"/>
</dbReference>
<dbReference type="InterPro" id="IPR036388">
    <property type="entry name" value="WH-like_DNA-bd_sf"/>
</dbReference>
<dbReference type="Proteomes" id="UP000542674">
    <property type="component" value="Unassembled WGS sequence"/>
</dbReference>
<dbReference type="AlphaFoldDB" id="A0A7W7WW52"/>
<dbReference type="SMART" id="SM00347">
    <property type="entry name" value="HTH_MARR"/>
    <property type="match status" value="1"/>
</dbReference>
<accession>A0A7W7WW52</accession>
<dbReference type="GO" id="GO:0003700">
    <property type="term" value="F:DNA-binding transcription factor activity"/>
    <property type="evidence" value="ECO:0007669"/>
    <property type="project" value="InterPro"/>
</dbReference>
<name>A0A7W7WW52_9PSEU</name>
<dbReference type="InterPro" id="IPR036390">
    <property type="entry name" value="WH_DNA-bd_sf"/>
</dbReference>
<dbReference type="PROSITE" id="PS50995">
    <property type="entry name" value="HTH_MARR_2"/>
    <property type="match status" value="1"/>
</dbReference>
<dbReference type="PANTHER" id="PTHR33164:SF99">
    <property type="entry name" value="MARR FAMILY REGULATORY PROTEIN"/>
    <property type="match status" value="1"/>
</dbReference>
<organism evidence="5 6">
    <name type="scientific">Saccharothrix violaceirubra</name>
    <dbReference type="NCBI Taxonomy" id="413306"/>
    <lineage>
        <taxon>Bacteria</taxon>
        <taxon>Bacillati</taxon>
        <taxon>Actinomycetota</taxon>
        <taxon>Actinomycetes</taxon>
        <taxon>Pseudonocardiales</taxon>
        <taxon>Pseudonocardiaceae</taxon>
        <taxon>Saccharothrix</taxon>
    </lineage>
</organism>
<keyword evidence="2 5" id="KW-0238">DNA-binding</keyword>
<gene>
    <name evidence="5" type="ORF">F4559_003105</name>
</gene>
<dbReference type="Pfam" id="PF12802">
    <property type="entry name" value="MarR_2"/>
    <property type="match status" value="1"/>
</dbReference>
<dbReference type="Gene3D" id="1.10.10.10">
    <property type="entry name" value="Winged helix-like DNA-binding domain superfamily/Winged helix DNA-binding domain"/>
    <property type="match status" value="1"/>
</dbReference>
<keyword evidence="6" id="KW-1185">Reference proteome</keyword>
<evidence type="ECO:0000259" key="4">
    <source>
        <dbReference type="PROSITE" id="PS50995"/>
    </source>
</evidence>
<evidence type="ECO:0000256" key="3">
    <source>
        <dbReference type="ARBA" id="ARBA00023163"/>
    </source>
</evidence>
<dbReference type="PRINTS" id="PR00598">
    <property type="entry name" value="HTHMARR"/>
</dbReference>
<dbReference type="InterPro" id="IPR039422">
    <property type="entry name" value="MarR/SlyA-like"/>
</dbReference>
<dbReference type="PROSITE" id="PS01117">
    <property type="entry name" value="HTH_MARR_1"/>
    <property type="match status" value="1"/>
</dbReference>